<proteinExistence type="predicted"/>
<organism evidence="1">
    <name type="scientific">Streptomyces sp. NBC_00049</name>
    <dbReference type="NCBI Taxonomy" id="2903617"/>
    <lineage>
        <taxon>Bacteria</taxon>
        <taxon>Bacillati</taxon>
        <taxon>Actinomycetota</taxon>
        <taxon>Actinomycetes</taxon>
        <taxon>Kitasatosporales</taxon>
        <taxon>Streptomycetaceae</taxon>
        <taxon>Streptomyces</taxon>
    </lineage>
</organism>
<sequence>MSISHDDQFDLAPINEVPLESAEAVLDSMRVTRQDQVARLGVLVRQWTEIAQEYRKRLREALGSDAYEQLRAAVEQDKQSRSSRPEAPLDLKIGRSNRDVLWKGHSGSADRLLEKLEIDPEVLHAEKKRAHKEFRRLLPKLQEQNGSQVVIVDADQVPASVRNGTTRALTFFAPPYSDSAFGHTSETFGGFRGSAIQTASANKDTGLVTTTVDVSNLDAGDADFARTQAAGLVGLWFHMPTTGKLDVWVEAQCRRATHHLQLIDEFGVSDANIGQTNQIAFRAQGGSTATPLVTSLASGFRVRDDDSGSWDVDAFAPGHTFWAHMFSEASFPKGTWVHVEVGTQTVTDSFTNDMEVFSTANFRYIITRAAVGSTGG</sequence>
<reference evidence="1" key="1">
    <citation type="submission" date="2022-10" db="EMBL/GenBank/DDBJ databases">
        <title>The complete genomes of actinobacterial strains from the NBC collection.</title>
        <authorList>
            <person name="Joergensen T.S."/>
            <person name="Alvarez Arevalo M."/>
            <person name="Sterndorff E.B."/>
            <person name="Faurdal D."/>
            <person name="Vuksanovic O."/>
            <person name="Mourched A.-S."/>
            <person name="Charusanti P."/>
            <person name="Shaw S."/>
            <person name="Blin K."/>
            <person name="Weber T."/>
        </authorList>
    </citation>
    <scope>NUCLEOTIDE SEQUENCE</scope>
    <source>
        <strain evidence="1">NBC_00049</strain>
    </source>
</reference>
<accession>A0AAU2K1Q8</accession>
<evidence type="ECO:0000313" key="1">
    <source>
        <dbReference type="EMBL" id="WTU77998.1"/>
    </source>
</evidence>
<gene>
    <name evidence="1" type="ORF">OG327_34455</name>
</gene>
<protein>
    <submittedName>
        <fullName evidence="1">Uncharacterized protein</fullName>
    </submittedName>
</protein>
<dbReference type="AlphaFoldDB" id="A0AAU2K1Q8"/>
<name>A0AAU2K1Q8_9ACTN</name>
<dbReference type="EMBL" id="CP108264">
    <property type="protein sequence ID" value="WTU77998.1"/>
    <property type="molecule type" value="Genomic_DNA"/>
</dbReference>